<comment type="caution">
    <text evidence="1">The sequence shown here is derived from an EMBL/GenBank/DDBJ whole genome shotgun (WGS) entry which is preliminary data.</text>
</comment>
<proteinExistence type="predicted"/>
<dbReference type="InterPro" id="IPR019587">
    <property type="entry name" value="Polyketide_cyclase/dehydratase"/>
</dbReference>
<dbReference type="AlphaFoldDB" id="A0AA90PBM8"/>
<dbReference type="Proteomes" id="UP001178277">
    <property type="component" value="Unassembled WGS sequence"/>
</dbReference>
<dbReference type="Pfam" id="PF10604">
    <property type="entry name" value="Polyketide_cyc2"/>
    <property type="match status" value="1"/>
</dbReference>
<sequence>MVNVLTDIKIKCTRNRVAEYAANPDNAPEWYVNIDSAEWQTQKPLSIGSRIAFKAQFLGRQLAYIYEIVEFIPEQKLVMRTANGPFPMETTYTWETIDNNLTRMTLQNKGIPSGFSKLLTPLMSLLMKRANKKDLKKIKDILEKRSLSPRSIT</sequence>
<dbReference type="InterPro" id="IPR023393">
    <property type="entry name" value="START-like_dom_sf"/>
</dbReference>
<dbReference type="EMBL" id="JAUUTP010000030">
    <property type="protein sequence ID" value="MDP1420922.1"/>
    <property type="molecule type" value="Genomic_DNA"/>
</dbReference>
<protein>
    <submittedName>
        <fullName evidence="1">SRPBCC family protein</fullName>
    </submittedName>
</protein>
<dbReference type="SUPFAM" id="SSF55961">
    <property type="entry name" value="Bet v1-like"/>
    <property type="match status" value="1"/>
</dbReference>
<reference evidence="1" key="1">
    <citation type="submission" date="2023-07" db="EMBL/GenBank/DDBJ databases">
        <title>Murine gut Bacillus species.</title>
        <authorList>
            <person name="Gutman E."/>
            <person name="Hashuel R."/>
            <person name="Litvak Y."/>
        </authorList>
    </citation>
    <scope>NUCLEOTIDE SEQUENCE</scope>
    <source>
        <strain evidence="1">RU283</strain>
    </source>
</reference>
<gene>
    <name evidence="1" type="ORF">Q8G35_21705</name>
</gene>
<evidence type="ECO:0000313" key="2">
    <source>
        <dbReference type="Proteomes" id="UP001178277"/>
    </source>
</evidence>
<organism evidence="1 2">
    <name type="scientific">Peribacillus simplex</name>
    <dbReference type="NCBI Taxonomy" id="1478"/>
    <lineage>
        <taxon>Bacteria</taxon>
        <taxon>Bacillati</taxon>
        <taxon>Bacillota</taxon>
        <taxon>Bacilli</taxon>
        <taxon>Bacillales</taxon>
        <taxon>Bacillaceae</taxon>
        <taxon>Peribacillus</taxon>
    </lineage>
</organism>
<evidence type="ECO:0000313" key="1">
    <source>
        <dbReference type="EMBL" id="MDP1420922.1"/>
    </source>
</evidence>
<dbReference type="RefSeq" id="WP_305162007.1">
    <property type="nucleotide sequence ID" value="NZ_JAUUTP010000030.1"/>
</dbReference>
<name>A0AA90PBM8_9BACI</name>
<accession>A0AA90PBM8</accession>
<dbReference type="Gene3D" id="3.30.530.20">
    <property type="match status" value="1"/>
</dbReference>